<dbReference type="NCBIfam" id="NF006870">
    <property type="entry name" value="PRK09364.1"/>
    <property type="match status" value="1"/>
</dbReference>
<dbReference type="InterPro" id="IPR047594">
    <property type="entry name" value="MoaC_bact/euk"/>
</dbReference>
<dbReference type="UniPathway" id="UPA00344"/>
<keyword evidence="4" id="KW-0501">Molybdenum cofactor biosynthesis</keyword>
<dbReference type="GO" id="GO:0061799">
    <property type="term" value="F:cyclic pyranopterin monophosphate synthase activity"/>
    <property type="evidence" value="ECO:0007669"/>
    <property type="project" value="UniProtKB-EC"/>
</dbReference>
<dbReference type="InterPro" id="IPR050105">
    <property type="entry name" value="MoCo_biosynth_MoaA/MoaC"/>
</dbReference>
<dbReference type="Gene3D" id="3.30.70.640">
    <property type="entry name" value="Molybdopterin cofactor biosynthesis C (MoaC) domain"/>
    <property type="match status" value="1"/>
</dbReference>
<feature type="domain" description="Molybdopterin cofactor biosynthesis C (MoaC)" evidence="6">
    <location>
        <begin position="16"/>
        <end position="151"/>
    </location>
</feature>
<accession>A0A3B0T0J1</accession>
<sequence length="157" mass="16986">MKNELSHIDKNGKATMVDVSEKHTTARTAVASGSVLFPVKVFEKLASQDFLGSKGSIIQTAVIAGIQAVKKTSELIPLCHQLNISKIQIDISPTNNSLQIVCSVRCNERTGVEMEALTGVSVAALTIYDMCKALSHDIVISEIKLQQKTGGKNDFER</sequence>
<dbReference type="InterPro" id="IPR023045">
    <property type="entry name" value="MoaC"/>
</dbReference>
<comment type="catalytic activity">
    <reaction evidence="1">
        <text>(8S)-3',8-cyclo-7,8-dihydroguanosine 5'-triphosphate = cyclic pyranopterin phosphate + diphosphate</text>
        <dbReference type="Rhea" id="RHEA:49580"/>
        <dbReference type="ChEBI" id="CHEBI:33019"/>
        <dbReference type="ChEBI" id="CHEBI:59648"/>
        <dbReference type="ChEBI" id="CHEBI:131766"/>
        <dbReference type="EC" id="4.6.1.17"/>
    </reaction>
</comment>
<dbReference type="InterPro" id="IPR036522">
    <property type="entry name" value="MoaC_sf"/>
</dbReference>
<gene>
    <name evidence="7" type="ORF">MNBD_BACTEROID03-1939</name>
</gene>
<evidence type="ECO:0000259" key="6">
    <source>
        <dbReference type="Pfam" id="PF01967"/>
    </source>
</evidence>
<evidence type="ECO:0000256" key="4">
    <source>
        <dbReference type="ARBA" id="ARBA00023150"/>
    </source>
</evidence>
<protein>
    <recommendedName>
        <fullName evidence="3">cyclic pyranopterin monophosphate synthase</fullName>
        <ecNumber evidence="3">4.6.1.17</ecNumber>
    </recommendedName>
</protein>
<name>A0A3B0T0J1_9ZZZZ</name>
<evidence type="ECO:0000256" key="1">
    <source>
        <dbReference type="ARBA" id="ARBA00001637"/>
    </source>
</evidence>
<dbReference type="EMBL" id="UOEL01000060">
    <property type="protein sequence ID" value="VAW11408.1"/>
    <property type="molecule type" value="Genomic_DNA"/>
</dbReference>
<dbReference type="AlphaFoldDB" id="A0A3B0T0J1"/>
<evidence type="ECO:0000256" key="2">
    <source>
        <dbReference type="ARBA" id="ARBA00005046"/>
    </source>
</evidence>
<evidence type="ECO:0000256" key="3">
    <source>
        <dbReference type="ARBA" id="ARBA00012575"/>
    </source>
</evidence>
<keyword evidence="5" id="KW-0456">Lyase</keyword>
<dbReference type="NCBIfam" id="TIGR00581">
    <property type="entry name" value="moaC"/>
    <property type="match status" value="1"/>
</dbReference>
<dbReference type="GO" id="GO:0006777">
    <property type="term" value="P:Mo-molybdopterin cofactor biosynthetic process"/>
    <property type="evidence" value="ECO:0007669"/>
    <property type="project" value="UniProtKB-KW"/>
</dbReference>
<evidence type="ECO:0000313" key="7">
    <source>
        <dbReference type="EMBL" id="VAW11408.1"/>
    </source>
</evidence>
<comment type="pathway">
    <text evidence="2">Cofactor biosynthesis; molybdopterin biosynthesis.</text>
</comment>
<reference evidence="7" key="1">
    <citation type="submission" date="2018-06" db="EMBL/GenBank/DDBJ databases">
        <authorList>
            <person name="Zhirakovskaya E."/>
        </authorList>
    </citation>
    <scope>NUCLEOTIDE SEQUENCE</scope>
</reference>
<evidence type="ECO:0000256" key="5">
    <source>
        <dbReference type="ARBA" id="ARBA00023239"/>
    </source>
</evidence>
<organism evidence="7">
    <name type="scientific">hydrothermal vent metagenome</name>
    <dbReference type="NCBI Taxonomy" id="652676"/>
    <lineage>
        <taxon>unclassified sequences</taxon>
        <taxon>metagenomes</taxon>
        <taxon>ecological metagenomes</taxon>
    </lineage>
</organism>
<dbReference type="CDD" id="cd01420">
    <property type="entry name" value="MoaC_PE"/>
    <property type="match status" value="1"/>
</dbReference>
<dbReference type="InterPro" id="IPR002820">
    <property type="entry name" value="Mopterin_CF_biosynth-C_dom"/>
</dbReference>
<dbReference type="EC" id="4.6.1.17" evidence="3"/>
<proteinExistence type="predicted"/>
<dbReference type="Pfam" id="PF01967">
    <property type="entry name" value="MoaC"/>
    <property type="match status" value="1"/>
</dbReference>
<dbReference type="PANTHER" id="PTHR22960">
    <property type="entry name" value="MOLYBDOPTERIN COFACTOR SYNTHESIS PROTEIN A"/>
    <property type="match status" value="1"/>
</dbReference>
<dbReference type="SUPFAM" id="SSF55040">
    <property type="entry name" value="Molybdenum cofactor biosynthesis protein C, MoaC"/>
    <property type="match status" value="1"/>
</dbReference>